<keyword evidence="4" id="KW-0964">Secreted</keyword>
<dbReference type="OrthoDB" id="78488at2157"/>
<name>A0A1G5VXX2_9EURY</name>
<comment type="subcellular location">
    <subcellularLocation>
        <location evidence="1">Cell envelope</location>
    </subcellularLocation>
    <subcellularLocation>
        <location evidence="2">Cell outer membrane</location>
    </subcellularLocation>
    <subcellularLocation>
        <location evidence="3">Secreted</location>
    </subcellularLocation>
</comment>
<dbReference type="RefSeq" id="WP_149731575.1">
    <property type="nucleotide sequence ID" value="NZ_FMXB01000006.1"/>
</dbReference>
<evidence type="ECO:0000313" key="9">
    <source>
        <dbReference type="Proteomes" id="UP000323439"/>
    </source>
</evidence>
<dbReference type="NCBIfam" id="TIGR01376">
    <property type="entry name" value="POMP_repeat"/>
    <property type="match status" value="3"/>
</dbReference>
<gene>
    <name evidence="8" type="ORF">SAMN02910315_01003</name>
</gene>
<keyword evidence="5" id="KW-0732">Signal</keyword>
<proteinExistence type="predicted"/>
<evidence type="ECO:0000313" key="8">
    <source>
        <dbReference type="EMBL" id="SDA50751.1"/>
    </source>
</evidence>
<accession>A0A1G5VXX2</accession>
<dbReference type="GO" id="GO:0005576">
    <property type="term" value="C:extracellular region"/>
    <property type="evidence" value="ECO:0007669"/>
    <property type="project" value="UniProtKB-SubCell"/>
</dbReference>
<dbReference type="AlphaFoldDB" id="A0A1G5VXX2"/>
<sequence>MHEILKQIIINNSNFINNTATDGGAIYWEGTNGTENSCNFINNTAESDGGAIYWFGANGTISDSNFINNNATTNGGAIYFNDAASPNNCALVNNIAPTGSEIYIYTGNPNLNYNWWSSNNPNWVNLINGSYVLSVYAVLNVTAEPSEIFTSEKSNITTKFVWNGTNTDATNLLPKRNVKLSSNGTLTETEGDVGLISEFSASTEGSYFVNATVDDETYNPTSTTVKIEVMPKSDIIILADNVTKYYHGLQRFVVTVSSTYGIHIAGISVNIIINGMTYTRVTGGNGATSIPLNLNSGEYGVTVVVENNTVNSVVTILSTVNGSDIVKMYRNGTHYYATFLDSQGNFLADGTAVRFNINGVMYDRKVSGGKGQAKLNINLEEGEYIITAINPETGENTANNITVLSLLTENKDITKYYRNASQYTVKVLGENGNPVGAGKTVKFNSMA</sequence>
<dbReference type="Proteomes" id="UP000323439">
    <property type="component" value="Unassembled WGS sequence"/>
</dbReference>
<keyword evidence="7" id="KW-0998">Cell outer membrane</keyword>
<dbReference type="EMBL" id="FMXB01000006">
    <property type="protein sequence ID" value="SDA50751.1"/>
    <property type="molecule type" value="Genomic_DNA"/>
</dbReference>
<evidence type="ECO:0000256" key="4">
    <source>
        <dbReference type="ARBA" id="ARBA00022525"/>
    </source>
</evidence>
<reference evidence="8 9" key="1">
    <citation type="submission" date="2016-10" db="EMBL/GenBank/DDBJ databases">
        <authorList>
            <person name="Varghese N."/>
            <person name="Submissions S."/>
        </authorList>
    </citation>
    <scope>NUCLEOTIDE SEQUENCE [LARGE SCALE GENOMIC DNA]</scope>
    <source>
        <strain evidence="8 9">DSM 16643</strain>
    </source>
</reference>
<dbReference type="Pfam" id="PF02415">
    <property type="entry name" value="Chlam_PMP"/>
    <property type="match status" value="3"/>
</dbReference>
<evidence type="ECO:0000256" key="5">
    <source>
        <dbReference type="ARBA" id="ARBA00022729"/>
    </source>
</evidence>
<protein>
    <submittedName>
        <fullName evidence="8">Polymorphic outer membrane protein repeat-containing protein</fullName>
    </submittedName>
</protein>
<evidence type="ECO:0000256" key="2">
    <source>
        <dbReference type="ARBA" id="ARBA00004442"/>
    </source>
</evidence>
<keyword evidence="6" id="KW-0472">Membrane</keyword>
<dbReference type="InterPro" id="IPR011050">
    <property type="entry name" value="Pectin_lyase_fold/virulence"/>
</dbReference>
<evidence type="ECO:0000256" key="3">
    <source>
        <dbReference type="ARBA" id="ARBA00004613"/>
    </source>
</evidence>
<evidence type="ECO:0000256" key="6">
    <source>
        <dbReference type="ARBA" id="ARBA00023136"/>
    </source>
</evidence>
<keyword evidence="9" id="KW-1185">Reference proteome</keyword>
<dbReference type="InterPro" id="IPR003368">
    <property type="entry name" value="POMP_repeat"/>
</dbReference>
<evidence type="ECO:0000256" key="1">
    <source>
        <dbReference type="ARBA" id="ARBA00004196"/>
    </source>
</evidence>
<evidence type="ECO:0000256" key="7">
    <source>
        <dbReference type="ARBA" id="ARBA00023237"/>
    </source>
</evidence>
<dbReference type="SUPFAM" id="SSF51126">
    <property type="entry name" value="Pectin lyase-like"/>
    <property type="match status" value="1"/>
</dbReference>
<organism evidence="8 9">
    <name type="scientific">Methanobrevibacter millerae</name>
    <dbReference type="NCBI Taxonomy" id="230361"/>
    <lineage>
        <taxon>Archaea</taxon>
        <taxon>Methanobacteriati</taxon>
        <taxon>Methanobacteriota</taxon>
        <taxon>Methanomada group</taxon>
        <taxon>Methanobacteria</taxon>
        <taxon>Methanobacteriales</taxon>
        <taxon>Methanobacteriaceae</taxon>
        <taxon>Methanobrevibacter</taxon>
    </lineage>
</organism>